<keyword evidence="1" id="KW-0812">Transmembrane</keyword>
<keyword evidence="3" id="KW-1185">Reference proteome</keyword>
<dbReference type="Gene3D" id="3.30.830.10">
    <property type="entry name" value="Metalloenzyme, LuxS/M16 peptidase-like"/>
    <property type="match status" value="1"/>
</dbReference>
<feature type="transmembrane region" description="Helical" evidence="1">
    <location>
        <begin position="12"/>
        <end position="31"/>
    </location>
</feature>
<keyword evidence="1" id="KW-0472">Membrane</keyword>
<dbReference type="InterPro" id="IPR011249">
    <property type="entry name" value="Metalloenz_LuxS/M16"/>
</dbReference>
<accession>A0ABS2W2P8</accession>
<evidence type="ECO:0000313" key="2">
    <source>
        <dbReference type="EMBL" id="MBN0985975.1"/>
    </source>
</evidence>
<dbReference type="SUPFAM" id="SSF63411">
    <property type="entry name" value="LuxS/MPP-like metallohydrolase"/>
    <property type="match status" value="2"/>
</dbReference>
<sequence length="411" mass="45996">MPEAKSPLFNRTYLKVIVWIVAIAIVLLTAGQNRSRDFISIQKLAESPVYYVSQDKAPYLQLRFLLRTGAAINGDQQLLQQLLLQQLQQQLAGLATQPPFSQLGTKLASEASDDRITIVATLPADRSGEHAAIAEMTTTLLQQLSNYQPGDDLEKRWERLEAEQYLNLKDPESRLLNRFSNLLNGPLSVHPLQRFADFYRNSTSEGAVTLTLQGPAVVALAETLAPLLQDSSITPSLTPPSLTSTPVQLEPVSNQTYKLWGIALPGRQQQDFLSELLAVRTLQQLLQQHQATSRLIWKSLDKQGYLAMILQGPEIKADTDLTALLESLQAQLSDELIDNARTTLQTNFDTLMEQTDNQLGLLDTIAFYQLPTDYLNSFEDRLRQTSNSQVRQTISSFLNNPGRYQITLPAY</sequence>
<protein>
    <recommendedName>
        <fullName evidence="4">Insulinase family protein</fullName>
    </recommendedName>
</protein>
<evidence type="ECO:0000313" key="3">
    <source>
        <dbReference type="Proteomes" id="UP000760472"/>
    </source>
</evidence>
<name>A0ABS2W2P8_9GAMM</name>
<reference evidence="2 3" key="1">
    <citation type="submission" date="2021-02" db="EMBL/GenBank/DDBJ databases">
        <title>A novel species of genus Amphritea isolated from a fishpond in China.</title>
        <authorList>
            <person name="Lu H."/>
        </authorList>
    </citation>
    <scope>NUCLEOTIDE SEQUENCE [LARGE SCALE GENOMIC DNA]</scope>
    <source>
        <strain evidence="2 3">RP18W</strain>
    </source>
</reference>
<evidence type="ECO:0000256" key="1">
    <source>
        <dbReference type="SAM" id="Phobius"/>
    </source>
</evidence>
<organism evidence="2 3">
    <name type="scientific">Amphritea pacifica</name>
    <dbReference type="NCBI Taxonomy" id="2811233"/>
    <lineage>
        <taxon>Bacteria</taxon>
        <taxon>Pseudomonadati</taxon>
        <taxon>Pseudomonadota</taxon>
        <taxon>Gammaproteobacteria</taxon>
        <taxon>Oceanospirillales</taxon>
        <taxon>Oceanospirillaceae</taxon>
        <taxon>Amphritea</taxon>
    </lineage>
</organism>
<gene>
    <name evidence="2" type="ORF">JW498_01185</name>
</gene>
<dbReference type="Proteomes" id="UP000760472">
    <property type="component" value="Unassembled WGS sequence"/>
</dbReference>
<keyword evidence="1" id="KW-1133">Transmembrane helix</keyword>
<dbReference type="EMBL" id="JAFFZP010000001">
    <property type="protein sequence ID" value="MBN0985975.1"/>
    <property type="molecule type" value="Genomic_DNA"/>
</dbReference>
<proteinExistence type="predicted"/>
<dbReference type="RefSeq" id="WP_205212734.1">
    <property type="nucleotide sequence ID" value="NZ_JAFFZP010000001.1"/>
</dbReference>
<evidence type="ECO:0008006" key="4">
    <source>
        <dbReference type="Google" id="ProtNLM"/>
    </source>
</evidence>
<comment type="caution">
    <text evidence="2">The sequence shown here is derived from an EMBL/GenBank/DDBJ whole genome shotgun (WGS) entry which is preliminary data.</text>
</comment>